<accession>A0A5N7B8J2</accession>
<evidence type="ECO:0000313" key="6">
    <source>
        <dbReference type="EMBL" id="KAE8378074.1"/>
    </source>
</evidence>
<gene>
    <name evidence="6" type="ORF">BDV26DRAFT_292553</name>
</gene>
<dbReference type="PROSITE" id="PS50865">
    <property type="entry name" value="ZF_MYND_2"/>
    <property type="match status" value="1"/>
</dbReference>
<name>A0A5N7B8J2_9EURO</name>
<dbReference type="SUPFAM" id="SSF144232">
    <property type="entry name" value="HIT/MYND zinc finger-like"/>
    <property type="match status" value="1"/>
</dbReference>
<evidence type="ECO:0000256" key="2">
    <source>
        <dbReference type="ARBA" id="ARBA00022771"/>
    </source>
</evidence>
<protein>
    <recommendedName>
        <fullName evidence="5">MYND-type domain-containing protein</fullName>
    </recommendedName>
</protein>
<reference evidence="6 7" key="1">
    <citation type="submission" date="2019-04" db="EMBL/GenBank/DDBJ databases">
        <title>Friends and foes A comparative genomics studyof 23 Aspergillus species from section Flavi.</title>
        <authorList>
            <consortium name="DOE Joint Genome Institute"/>
            <person name="Kjaerbolling I."/>
            <person name="Vesth T."/>
            <person name="Frisvad J.C."/>
            <person name="Nybo J.L."/>
            <person name="Theobald S."/>
            <person name="Kildgaard S."/>
            <person name="Isbrandt T."/>
            <person name="Kuo A."/>
            <person name="Sato A."/>
            <person name="Lyhne E.K."/>
            <person name="Kogle M.E."/>
            <person name="Wiebenga A."/>
            <person name="Kun R.S."/>
            <person name="Lubbers R.J."/>
            <person name="Makela M.R."/>
            <person name="Barry K."/>
            <person name="Chovatia M."/>
            <person name="Clum A."/>
            <person name="Daum C."/>
            <person name="Haridas S."/>
            <person name="He G."/>
            <person name="LaButti K."/>
            <person name="Lipzen A."/>
            <person name="Mondo S."/>
            <person name="Riley R."/>
            <person name="Salamov A."/>
            <person name="Simmons B.A."/>
            <person name="Magnuson J.K."/>
            <person name="Henrissat B."/>
            <person name="Mortensen U.H."/>
            <person name="Larsen T.O."/>
            <person name="Devries R.P."/>
            <person name="Grigoriev I.V."/>
            <person name="Machida M."/>
            <person name="Baker S.E."/>
            <person name="Andersen M.R."/>
        </authorList>
    </citation>
    <scope>NUCLEOTIDE SEQUENCE [LARGE SCALE GENOMIC DNA]</scope>
    <source>
        <strain evidence="6 7">IBT 29228</strain>
    </source>
</reference>
<keyword evidence="3" id="KW-0862">Zinc</keyword>
<evidence type="ECO:0000313" key="7">
    <source>
        <dbReference type="Proteomes" id="UP000326198"/>
    </source>
</evidence>
<dbReference type="Gene3D" id="6.10.140.2220">
    <property type="match status" value="1"/>
</dbReference>
<dbReference type="GO" id="GO:0008270">
    <property type="term" value="F:zinc ion binding"/>
    <property type="evidence" value="ECO:0007669"/>
    <property type="project" value="UniProtKB-KW"/>
</dbReference>
<keyword evidence="1" id="KW-0479">Metal-binding</keyword>
<keyword evidence="7" id="KW-1185">Reference proteome</keyword>
<dbReference type="Pfam" id="PF01753">
    <property type="entry name" value="zf-MYND"/>
    <property type="match status" value="1"/>
</dbReference>
<dbReference type="AlphaFoldDB" id="A0A5N7B8J2"/>
<dbReference type="OrthoDB" id="432970at2759"/>
<organism evidence="6 7">
    <name type="scientific">Aspergillus bertholletiae</name>
    <dbReference type="NCBI Taxonomy" id="1226010"/>
    <lineage>
        <taxon>Eukaryota</taxon>
        <taxon>Fungi</taxon>
        <taxon>Dikarya</taxon>
        <taxon>Ascomycota</taxon>
        <taxon>Pezizomycotina</taxon>
        <taxon>Eurotiomycetes</taxon>
        <taxon>Eurotiomycetidae</taxon>
        <taxon>Eurotiales</taxon>
        <taxon>Aspergillaceae</taxon>
        <taxon>Aspergillus</taxon>
        <taxon>Aspergillus subgen. Circumdati</taxon>
    </lineage>
</organism>
<dbReference type="Proteomes" id="UP000326198">
    <property type="component" value="Unassembled WGS sequence"/>
</dbReference>
<evidence type="ECO:0000256" key="3">
    <source>
        <dbReference type="ARBA" id="ARBA00022833"/>
    </source>
</evidence>
<keyword evidence="2 4" id="KW-0863">Zinc-finger</keyword>
<sequence length="355" mass="40087">MENPSTMTGSCAHCQSPATKKCSGCLGAPIYDEVVAETTFYCSSTCQKQGWEQHKVKCKQLQARKSLSRAATLLQDILYRIRLRAHTNKSLTAHMDGSRVILGDVHEDELDDYRPVGPLSIEVKGGDQRVWDAIVMMSACTEAVLFLFLFVRDILSNLCSRIDELGITVLNTPLSIERADGIPITCTENHHIYRLMLKNGEVWAFDPSGAQYGFSEYLCPWADYAKQRLGGVHHEANLGYYRSEMRRCYYHCDARYLTIWRMELVDLASALEEKIAILLQAYGGSLQSLLRGSDAMFERAKDELLNQLAICVDLCVDETYNPERVTTRSLLVDCQMLLWEVFAVRTGDGQIHSEC</sequence>
<proteinExistence type="predicted"/>
<feature type="domain" description="MYND-type" evidence="5">
    <location>
        <begin position="11"/>
        <end position="58"/>
    </location>
</feature>
<evidence type="ECO:0000259" key="5">
    <source>
        <dbReference type="PROSITE" id="PS50865"/>
    </source>
</evidence>
<dbReference type="EMBL" id="ML736213">
    <property type="protein sequence ID" value="KAE8378074.1"/>
    <property type="molecule type" value="Genomic_DNA"/>
</dbReference>
<evidence type="ECO:0000256" key="1">
    <source>
        <dbReference type="ARBA" id="ARBA00022723"/>
    </source>
</evidence>
<evidence type="ECO:0000256" key="4">
    <source>
        <dbReference type="PROSITE-ProRule" id="PRU00134"/>
    </source>
</evidence>
<dbReference type="InterPro" id="IPR002893">
    <property type="entry name" value="Znf_MYND"/>
</dbReference>